<reference evidence="2" key="1">
    <citation type="submission" date="2020-02" db="EMBL/GenBank/DDBJ databases">
        <authorList>
            <person name="Meier V. D."/>
        </authorList>
    </citation>
    <scope>NUCLEOTIDE SEQUENCE</scope>
    <source>
        <strain evidence="2">AVDCRST_MAG82</strain>
    </source>
</reference>
<feature type="compositionally biased region" description="Basic residues" evidence="1">
    <location>
        <begin position="66"/>
        <end position="79"/>
    </location>
</feature>
<dbReference type="GO" id="GO:0009014">
    <property type="term" value="F:succinyl-diaminopimelate desuccinylase activity"/>
    <property type="evidence" value="ECO:0007669"/>
    <property type="project" value="UniProtKB-EC"/>
</dbReference>
<organism evidence="2">
    <name type="scientific">uncultured Rubrobacteraceae bacterium</name>
    <dbReference type="NCBI Taxonomy" id="349277"/>
    <lineage>
        <taxon>Bacteria</taxon>
        <taxon>Bacillati</taxon>
        <taxon>Actinomycetota</taxon>
        <taxon>Rubrobacteria</taxon>
        <taxon>Rubrobacterales</taxon>
        <taxon>Rubrobacteraceae</taxon>
        <taxon>environmental samples</taxon>
    </lineage>
</organism>
<accession>A0A6J4PGU2</accession>
<protein>
    <submittedName>
        <fullName evidence="2">N-succinyl-L,L-diaminopimelate desuccinylase</fullName>
        <ecNumber evidence="2">3.5.1.18</ecNumber>
    </submittedName>
</protein>
<feature type="non-terminal residue" evidence="2">
    <location>
        <position position="356"/>
    </location>
</feature>
<keyword evidence="2" id="KW-0378">Hydrolase</keyword>
<evidence type="ECO:0000313" key="2">
    <source>
        <dbReference type="EMBL" id="CAA9414142.1"/>
    </source>
</evidence>
<feature type="compositionally biased region" description="Basic residues" evidence="1">
    <location>
        <begin position="173"/>
        <end position="182"/>
    </location>
</feature>
<feature type="compositionally biased region" description="Basic and acidic residues" evidence="1">
    <location>
        <begin position="189"/>
        <end position="209"/>
    </location>
</feature>
<proteinExistence type="predicted"/>
<feature type="compositionally biased region" description="Low complexity" evidence="1">
    <location>
        <begin position="1"/>
        <end position="10"/>
    </location>
</feature>
<dbReference type="EC" id="3.5.1.18" evidence="2"/>
<feature type="region of interest" description="Disordered" evidence="1">
    <location>
        <begin position="37"/>
        <end position="110"/>
    </location>
</feature>
<feature type="compositionally biased region" description="Basic and acidic residues" evidence="1">
    <location>
        <begin position="92"/>
        <end position="104"/>
    </location>
</feature>
<dbReference type="EMBL" id="CADCVA010000134">
    <property type="protein sequence ID" value="CAA9414142.1"/>
    <property type="molecule type" value="Genomic_DNA"/>
</dbReference>
<feature type="compositionally biased region" description="Basic and acidic residues" evidence="1">
    <location>
        <begin position="218"/>
        <end position="245"/>
    </location>
</feature>
<gene>
    <name evidence="2" type="ORF">AVDCRST_MAG82-988</name>
</gene>
<sequence length="356" mass="39777">ERTTPRRSPLLPRPSERYGIGEAYVRRPGGQDLVLARLGDRARLEQPRRPPQRAGPFPEEGSPSRPPRHRARARGRPRGQGRWGQGLRQGRLGHEGGRRRDARAARRGGVGGEPLRACLRVLRAGGGALRRERPRDRLRRQPLGARRGARARARADGGGTRGRLRGDGAGRGHFQRQIRPRRPPLAGGERLDRFRRVPGRAAREAGGRDRRSRAHVLRGSDADDRAGRAGQERRPRLVQDQRELPLRPWQGPRRRREPLRGTPRGERHLRGGGFRPERARKPREPAAARAHRDGSRGASQAGLDRRGPLLGAWGRGGELRPRAALTGAPEDRVRRASAARRVLRAPRIVLRANRAL</sequence>
<name>A0A6J4PGU2_9ACTN</name>
<dbReference type="AlphaFoldDB" id="A0A6J4PGU2"/>
<feature type="non-terminal residue" evidence="2">
    <location>
        <position position="1"/>
    </location>
</feature>
<evidence type="ECO:0000256" key="1">
    <source>
        <dbReference type="SAM" id="MobiDB-lite"/>
    </source>
</evidence>
<feature type="compositionally biased region" description="Basic and acidic residues" evidence="1">
    <location>
        <begin position="38"/>
        <end position="48"/>
    </location>
</feature>
<feature type="region of interest" description="Disordered" evidence="1">
    <location>
        <begin position="1"/>
        <end position="24"/>
    </location>
</feature>
<feature type="compositionally biased region" description="Basic and acidic residues" evidence="1">
    <location>
        <begin position="263"/>
        <end position="295"/>
    </location>
</feature>
<feature type="region of interest" description="Disordered" evidence="1">
    <location>
        <begin position="130"/>
        <end position="316"/>
    </location>
</feature>